<name>A0ABQ9HDQ9_9NEOP</name>
<evidence type="ECO:0000313" key="1">
    <source>
        <dbReference type="EMBL" id="KAJ8882394.1"/>
    </source>
</evidence>
<dbReference type="Proteomes" id="UP001159363">
    <property type="component" value="Chromosome 4"/>
</dbReference>
<organism evidence="1 2">
    <name type="scientific">Dryococelus australis</name>
    <dbReference type="NCBI Taxonomy" id="614101"/>
    <lineage>
        <taxon>Eukaryota</taxon>
        <taxon>Metazoa</taxon>
        <taxon>Ecdysozoa</taxon>
        <taxon>Arthropoda</taxon>
        <taxon>Hexapoda</taxon>
        <taxon>Insecta</taxon>
        <taxon>Pterygota</taxon>
        <taxon>Neoptera</taxon>
        <taxon>Polyneoptera</taxon>
        <taxon>Phasmatodea</taxon>
        <taxon>Verophasmatodea</taxon>
        <taxon>Anareolatae</taxon>
        <taxon>Phasmatidae</taxon>
        <taxon>Eurycanthinae</taxon>
        <taxon>Dryococelus</taxon>
    </lineage>
</organism>
<protein>
    <submittedName>
        <fullName evidence="1">Uncharacterized protein</fullName>
    </submittedName>
</protein>
<proteinExistence type="predicted"/>
<sequence>MNRVTTEIVCDLMAMEEHVTSDQRQITDRLNVASAQSAERFHYLDFPPRQDVQNHTSDNKRKRNDPVCVRTGDWWVRAMKTTDIDRLDPDTCAAFRQLLSLAYDRLIRQRSDRGVEYPKNISFYFQFVPIVALRSDSGEFRNGRLWDGWLRGGDDDLTRPLRATFVCDVIACGDSSTTLSQKLRGALYNYLLSRKNSLADERFKYSRDYDNVNLWNDAMFTVEMSIIILTSLHKHAIPSYRCASSLIPPHFCEMQRGEAKTSMSGHDMACLTLILEVASSITVCCWKMAETGLSQFLDEAIKTKIAACGKDTGKVYTMVNSAANVTSTSVPATSFYFRLILRFDCLARKFKVKIRNYFPSIITNFTRRMSLSALVKIYVSTLSYGTDVTSFVISVRRLWHVNDHRATPTQQPSVNTQCPPYEQTLEYLETILYNCHCCLQEKLRRSFEIQSTALAQGCNGPRTHQNGVPVLLSLRERKDVALLALMITSLSYYRATRLMSFRQAMRPRGSALAQPFSAVVAPQVSHLDFTISDADYSRTLGRCFLRRAVGDRIQHTVNEMVKYSVAPRVSQAAGCLRLCTLSCSVSRRPPGLSRLWRTTCAHWRPARFHAHRHINRNKPRPADVGMRDAICRSSCSEVVIHSPTQPLVLQRAHDSTGTASQYTVHGVFRSEVSSTFEHDQASWMTNYDIRSIFRHLTCSHTLTPLTKRGDDESSEPNARVELVYNITNSSCDGRGEARRREIKTNAGNALASTLAWAETVKLQFAAEKIKTILLRRELTRNPITIFDCMNKLVFLAIVIFGVASWYGTVAHYHMKRNLLKNADSVLISLRTAYRIWSDCVVQLRHLKTFDDWYSAQGWAWVVPDYSSPQPLYEDHFFPKWQKVNECGRFPFCLILSCVSNLEQYPRDSGVTAGMLKRGVEVGCTERMSTELGGLKTVRNDKLAGTYFRGISVKVLRWIGSDLAMFSVDVMHAMNSTFSRAWEGGEDARLSFGQETLSMLCDLSPLMHLELWCTTVSVQRFAIIIEDLSAGHVGKSIRIRLDCAIFVSSGWLVEHIPPYCLGVGTSRRCRLACSPPTKAIRVTGFSHVGIVPDDAIGRAGFLGDLSFPPPLHSGAAPYSPQTPSSALKTPLLRVAEISSLTHSWFDSERMKKLRIDYTHVSVPLANTYTELQTHYVEPQVTTTRLILLQSPAGKTSPEIFSRETAGPRDNCSVISPLQAAMGIQRAHGPKGQSLRTMDWRIADYVKSSRDVTGSRGPIIAMRTMDWRIADYVKSSRDVTGSRGPIIAMRTMDWRIADYVKSSRDVTGSRGPIIAMRTMDWRIADYVNKIAHSTIHKTRDQNFSLPTRESARQWIRFGTSPVAQNNVSGSTVCKVSARGSEVTTCARTQGRVFHANIFGTSPVAQKQCQRLDSV</sequence>
<gene>
    <name evidence="1" type="ORF">PR048_014202</name>
</gene>
<reference evidence="1 2" key="1">
    <citation type="submission" date="2023-02" db="EMBL/GenBank/DDBJ databases">
        <title>LHISI_Scaffold_Assembly.</title>
        <authorList>
            <person name="Stuart O.P."/>
            <person name="Cleave R."/>
            <person name="Magrath M.J.L."/>
            <person name="Mikheyev A.S."/>
        </authorList>
    </citation>
    <scope>NUCLEOTIDE SEQUENCE [LARGE SCALE GENOMIC DNA]</scope>
    <source>
        <strain evidence="1">Daus_M_001</strain>
        <tissue evidence="1">Leg muscle</tissue>
    </source>
</reference>
<evidence type="ECO:0000313" key="2">
    <source>
        <dbReference type="Proteomes" id="UP001159363"/>
    </source>
</evidence>
<keyword evidence="2" id="KW-1185">Reference proteome</keyword>
<accession>A0ABQ9HDQ9</accession>
<comment type="caution">
    <text evidence="1">The sequence shown here is derived from an EMBL/GenBank/DDBJ whole genome shotgun (WGS) entry which is preliminary data.</text>
</comment>
<dbReference type="EMBL" id="JARBHB010000005">
    <property type="protein sequence ID" value="KAJ8882394.1"/>
    <property type="molecule type" value="Genomic_DNA"/>
</dbReference>